<keyword evidence="1 2" id="KW-0597">Phosphoprotein</keyword>
<dbReference type="Proteomes" id="UP000007347">
    <property type="component" value="Chromosome"/>
</dbReference>
<evidence type="ECO:0000256" key="1">
    <source>
        <dbReference type="ARBA" id="ARBA00022553"/>
    </source>
</evidence>
<sequence length="300" mass="33942">MKILVGYNGGEVGRLALSLARDYALKNNAFVYIITSMQGGTSEKQSDILKAEENLEFAKKLMEHSKVKYDAQQSVRGLSPGEDLVKFAQENDIDHIFLGIKKTSRTQKAFLGSTSRHVILKAPCPVTTVKFNLDNMTTQELLRDRRLLVLDDEPDILETVEELLDMCFLDQAATFDEARKLIEHNRYDVAILDIMGVSGYDILELARKKDIPALMLTAHALTPENLKESIQKGADSYIPKDELANLGDHVADVIKTRIQGNQGYGAWFKKLKPFFDQSFGKGWREKDRKFWNSFDDKYGG</sequence>
<dbReference type="InterPro" id="IPR050595">
    <property type="entry name" value="Bact_response_regulator"/>
</dbReference>
<evidence type="ECO:0000256" key="2">
    <source>
        <dbReference type="PROSITE-ProRule" id="PRU00169"/>
    </source>
</evidence>
<proteinExistence type="predicted"/>
<dbReference type="PANTHER" id="PTHR44591:SF3">
    <property type="entry name" value="RESPONSE REGULATORY DOMAIN-CONTAINING PROTEIN"/>
    <property type="match status" value="1"/>
</dbReference>
<evidence type="ECO:0000313" key="5">
    <source>
        <dbReference type="Proteomes" id="UP000007347"/>
    </source>
</evidence>
<dbReference type="KEGG" id="dto:TOL2_C06810"/>
<reference evidence="4 5" key="1">
    <citation type="journal article" date="2013" name="Environ. Microbiol.">
        <title>Complete genome, catabolic sub-proteomes and key-metabolites of Desulfobacula toluolica Tol2, a marine, aromatic compound-degrading, sulfate-reducing bacterium.</title>
        <authorList>
            <person name="Wohlbrand L."/>
            <person name="Jacob J.H."/>
            <person name="Kube M."/>
            <person name="Mussmann M."/>
            <person name="Jarling R."/>
            <person name="Beck A."/>
            <person name="Amann R."/>
            <person name="Wilkes H."/>
            <person name="Reinhardt R."/>
            <person name="Rabus R."/>
        </authorList>
    </citation>
    <scope>NUCLEOTIDE SEQUENCE [LARGE SCALE GENOMIC DNA]</scope>
    <source>
        <strain evidence="5">DSM 7467 / Tol2</strain>
    </source>
</reference>
<keyword evidence="5" id="KW-1185">Reference proteome</keyword>
<dbReference type="STRING" id="651182.TOL2_C06810"/>
<gene>
    <name evidence="4" type="ordered locus">TOL2_C06810</name>
</gene>
<dbReference type="CDD" id="cd00156">
    <property type="entry name" value="REC"/>
    <property type="match status" value="1"/>
</dbReference>
<evidence type="ECO:0000259" key="3">
    <source>
        <dbReference type="PROSITE" id="PS50110"/>
    </source>
</evidence>
<dbReference type="AlphaFoldDB" id="K0NDJ0"/>
<feature type="modified residue" description="4-aspartylphosphate" evidence="2">
    <location>
        <position position="193"/>
    </location>
</feature>
<evidence type="ECO:0000313" key="4">
    <source>
        <dbReference type="EMBL" id="CCK78850.1"/>
    </source>
</evidence>
<dbReference type="SMART" id="SM00448">
    <property type="entry name" value="REC"/>
    <property type="match status" value="1"/>
</dbReference>
<protein>
    <submittedName>
        <fullName evidence="4">Uncharacterized response regulator receiver domain protein combined with universal stress protein domain</fullName>
    </submittedName>
</protein>
<dbReference type="Pfam" id="PF00582">
    <property type="entry name" value="Usp"/>
    <property type="match status" value="1"/>
</dbReference>
<dbReference type="PROSITE" id="PS50110">
    <property type="entry name" value="RESPONSE_REGULATORY"/>
    <property type="match status" value="1"/>
</dbReference>
<dbReference type="GO" id="GO:0000160">
    <property type="term" value="P:phosphorelay signal transduction system"/>
    <property type="evidence" value="ECO:0007669"/>
    <property type="project" value="InterPro"/>
</dbReference>
<dbReference type="CDD" id="cd00293">
    <property type="entry name" value="USP-like"/>
    <property type="match status" value="1"/>
</dbReference>
<dbReference type="Pfam" id="PF00072">
    <property type="entry name" value="Response_reg"/>
    <property type="match status" value="1"/>
</dbReference>
<accession>K0NDJ0</accession>
<dbReference type="PANTHER" id="PTHR44591">
    <property type="entry name" value="STRESS RESPONSE REGULATOR PROTEIN 1"/>
    <property type="match status" value="1"/>
</dbReference>
<dbReference type="HOGENOM" id="CLU_926619_0_0_7"/>
<dbReference type="SUPFAM" id="SSF52402">
    <property type="entry name" value="Adenine nucleotide alpha hydrolases-like"/>
    <property type="match status" value="1"/>
</dbReference>
<dbReference type="InterPro" id="IPR001789">
    <property type="entry name" value="Sig_transdc_resp-reg_receiver"/>
</dbReference>
<name>K0NDJ0_DESTT</name>
<feature type="domain" description="Response regulatory" evidence="3">
    <location>
        <begin position="146"/>
        <end position="255"/>
    </location>
</feature>
<dbReference type="OrthoDB" id="5419113at2"/>
<dbReference type="InterPro" id="IPR006016">
    <property type="entry name" value="UspA"/>
</dbReference>
<dbReference type="SUPFAM" id="SSF52172">
    <property type="entry name" value="CheY-like"/>
    <property type="match status" value="1"/>
</dbReference>
<dbReference type="Gene3D" id="3.40.50.2300">
    <property type="match status" value="1"/>
</dbReference>
<dbReference type="RefSeq" id="WP_014956202.1">
    <property type="nucleotide sequence ID" value="NC_018645.1"/>
</dbReference>
<dbReference type="EMBL" id="FO203503">
    <property type="protein sequence ID" value="CCK78850.1"/>
    <property type="molecule type" value="Genomic_DNA"/>
</dbReference>
<organism evidence="4 5">
    <name type="scientific">Desulfobacula toluolica (strain DSM 7467 / Tol2)</name>
    <dbReference type="NCBI Taxonomy" id="651182"/>
    <lineage>
        <taxon>Bacteria</taxon>
        <taxon>Pseudomonadati</taxon>
        <taxon>Thermodesulfobacteriota</taxon>
        <taxon>Desulfobacteria</taxon>
        <taxon>Desulfobacterales</taxon>
        <taxon>Desulfobacteraceae</taxon>
        <taxon>Desulfobacula</taxon>
    </lineage>
</organism>
<dbReference type="InterPro" id="IPR011006">
    <property type="entry name" value="CheY-like_superfamily"/>
</dbReference>
<dbReference type="Gene3D" id="3.40.50.620">
    <property type="entry name" value="HUPs"/>
    <property type="match status" value="1"/>
</dbReference>
<dbReference type="InterPro" id="IPR014729">
    <property type="entry name" value="Rossmann-like_a/b/a_fold"/>
</dbReference>